<reference evidence="14" key="1">
    <citation type="submission" date="2025-08" db="UniProtKB">
        <authorList>
            <consortium name="Ensembl"/>
        </authorList>
    </citation>
    <scope>IDENTIFICATION</scope>
</reference>
<feature type="domain" description="Ig-like" evidence="13">
    <location>
        <begin position="604"/>
        <end position="680"/>
    </location>
</feature>
<keyword evidence="6 12" id="KW-1133">Transmembrane helix</keyword>
<dbReference type="Gene3D" id="2.60.40.10">
    <property type="entry name" value="Immunoglobulins"/>
    <property type="match status" value="7"/>
</dbReference>
<keyword evidence="4" id="KW-0677">Repeat</keyword>
<evidence type="ECO:0000259" key="13">
    <source>
        <dbReference type="PROSITE" id="PS50835"/>
    </source>
</evidence>
<dbReference type="InterPro" id="IPR013098">
    <property type="entry name" value="Ig_I-set"/>
</dbReference>
<feature type="compositionally biased region" description="Low complexity" evidence="11">
    <location>
        <begin position="227"/>
        <end position="238"/>
    </location>
</feature>
<feature type="domain" description="Ig-like" evidence="13">
    <location>
        <begin position="766"/>
        <end position="849"/>
    </location>
</feature>
<keyword evidence="9" id="KW-0325">Glycoprotein</keyword>
<keyword evidence="5" id="KW-0130">Cell adhesion</keyword>
<protein>
    <recommendedName>
        <fullName evidence="13">Ig-like domain-containing protein</fullName>
    </recommendedName>
</protein>
<dbReference type="Pfam" id="PF07679">
    <property type="entry name" value="I-set"/>
    <property type="match status" value="1"/>
</dbReference>
<dbReference type="GO" id="GO:0098609">
    <property type="term" value="P:cell-cell adhesion"/>
    <property type="evidence" value="ECO:0007669"/>
    <property type="project" value="InterPro"/>
</dbReference>
<dbReference type="PANTHER" id="PTHR13771">
    <property type="entry name" value="INTERCELLULAR ADHESION MOLECULE"/>
    <property type="match status" value="1"/>
</dbReference>
<dbReference type="InterPro" id="IPR003599">
    <property type="entry name" value="Ig_sub"/>
</dbReference>
<dbReference type="InterPro" id="IPR003598">
    <property type="entry name" value="Ig_sub2"/>
</dbReference>
<name>A0A8C3CCN8_CAIMO</name>
<dbReference type="Proteomes" id="UP000694556">
    <property type="component" value="Unassembled WGS sequence"/>
</dbReference>
<evidence type="ECO:0000256" key="2">
    <source>
        <dbReference type="ARBA" id="ARBA00022692"/>
    </source>
</evidence>
<evidence type="ECO:0000256" key="10">
    <source>
        <dbReference type="ARBA" id="ARBA00023319"/>
    </source>
</evidence>
<dbReference type="SMART" id="SM00409">
    <property type="entry name" value="IG"/>
    <property type="match status" value="6"/>
</dbReference>
<proteinExistence type="predicted"/>
<evidence type="ECO:0000256" key="5">
    <source>
        <dbReference type="ARBA" id="ARBA00022889"/>
    </source>
</evidence>
<dbReference type="InterPro" id="IPR048679">
    <property type="entry name" value="ICAM1_3_5_D2"/>
</dbReference>
<evidence type="ECO:0000256" key="8">
    <source>
        <dbReference type="ARBA" id="ARBA00023157"/>
    </source>
</evidence>
<dbReference type="InterPro" id="IPR047012">
    <property type="entry name" value="ICAM_VCAM"/>
</dbReference>
<dbReference type="GO" id="GO:0005886">
    <property type="term" value="C:plasma membrane"/>
    <property type="evidence" value="ECO:0007669"/>
    <property type="project" value="TreeGrafter"/>
</dbReference>
<feature type="compositionally biased region" description="Pro residues" evidence="11">
    <location>
        <begin position="303"/>
        <end position="312"/>
    </location>
</feature>
<feature type="region of interest" description="Disordered" evidence="11">
    <location>
        <begin position="218"/>
        <end position="250"/>
    </location>
</feature>
<feature type="compositionally biased region" description="Pro residues" evidence="11">
    <location>
        <begin position="239"/>
        <end position="250"/>
    </location>
</feature>
<keyword evidence="3" id="KW-0732">Signal</keyword>
<comment type="subcellular location">
    <subcellularLocation>
        <location evidence="1">Membrane</location>
        <topology evidence="1">Single-pass type I membrane protein</topology>
    </subcellularLocation>
</comment>
<evidence type="ECO:0000256" key="4">
    <source>
        <dbReference type="ARBA" id="ARBA00022737"/>
    </source>
</evidence>
<feature type="region of interest" description="Disordered" evidence="11">
    <location>
        <begin position="262"/>
        <end position="332"/>
    </location>
</feature>
<keyword evidence="2 12" id="KW-0812">Transmembrane</keyword>
<keyword evidence="15" id="KW-1185">Reference proteome</keyword>
<dbReference type="InterPro" id="IPR007110">
    <property type="entry name" value="Ig-like_dom"/>
</dbReference>
<feature type="domain" description="Ig-like" evidence="13">
    <location>
        <begin position="523"/>
        <end position="597"/>
    </location>
</feature>
<evidence type="ECO:0000256" key="7">
    <source>
        <dbReference type="ARBA" id="ARBA00023136"/>
    </source>
</evidence>
<evidence type="ECO:0000256" key="11">
    <source>
        <dbReference type="SAM" id="MobiDB-lite"/>
    </source>
</evidence>
<evidence type="ECO:0000256" key="12">
    <source>
        <dbReference type="SAM" id="Phobius"/>
    </source>
</evidence>
<feature type="region of interest" description="Disordered" evidence="11">
    <location>
        <begin position="629"/>
        <end position="660"/>
    </location>
</feature>
<feature type="domain" description="Ig-like" evidence="13">
    <location>
        <begin position="685"/>
        <end position="761"/>
    </location>
</feature>
<dbReference type="FunFam" id="2.60.40.10:FF:000641">
    <property type="entry name" value="Intercellular adhesion molecule 1"/>
    <property type="match status" value="1"/>
</dbReference>
<dbReference type="GO" id="GO:0005178">
    <property type="term" value="F:integrin binding"/>
    <property type="evidence" value="ECO:0007669"/>
    <property type="project" value="InterPro"/>
</dbReference>
<evidence type="ECO:0000256" key="3">
    <source>
        <dbReference type="ARBA" id="ARBA00022729"/>
    </source>
</evidence>
<accession>A0A8C3CCN8</accession>
<dbReference type="InterPro" id="IPR036179">
    <property type="entry name" value="Ig-like_dom_sf"/>
</dbReference>
<dbReference type="PRINTS" id="PR01472">
    <property type="entry name" value="ICAMVCAM1"/>
</dbReference>
<evidence type="ECO:0000256" key="1">
    <source>
        <dbReference type="ARBA" id="ARBA00004479"/>
    </source>
</evidence>
<keyword evidence="8" id="KW-1015">Disulfide bond</keyword>
<evidence type="ECO:0000256" key="6">
    <source>
        <dbReference type="ARBA" id="ARBA00022989"/>
    </source>
</evidence>
<dbReference type="SMART" id="SM00408">
    <property type="entry name" value="IGc2"/>
    <property type="match status" value="5"/>
</dbReference>
<evidence type="ECO:0000256" key="9">
    <source>
        <dbReference type="ARBA" id="ARBA00023180"/>
    </source>
</evidence>
<dbReference type="AlphaFoldDB" id="A0A8C3CCN8"/>
<reference evidence="14" key="2">
    <citation type="submission" date="2025-09" db="UniProtKB">
        <authorList>
            <consortium name="Ensembl"/>
        </authorList>
    </citation>
    <scope>IDENTIFICATION</scope>
</reference>
<keyword evidence="10" id="KW-0393">Immunoglobulin domain</keyword>
<keyword evidence="7 12" id="KW-0472">Membrane</keyword>
<dbReference type="Ensembl" id="ENSCMMT00000020423.1">
    <property type="protein sequence ID" value="ENSCMMP00000018606.1"/>
    <property type="gene ID" value="ENSCMMG00000011765.1"/>
</dbReference>
<dbReference type="InterPro" id="IPR013783">
    <property type="entry name" value="Ig-like_fold"/>
</dbReference>
<evidence type="ECO:0000313" key="14">
    <source>
        <dbReference type="Ensembl" id="ENSCMMP00000018606.1"/>
    </source>
</evidence>
<dbReference type="PROSITE" id="PS50835">
    <property type="entry name" value="IG_LIKE"/>
    <property type="match status" value="4"/>
</dbReference>
<sequence>VRAADKGVAARRGPGCTPRLGVCPPGVPERVVLEPVPAVAVGESLNLTCRVAEAAPLANLTVTLRRGGETLRTQSFGGAAAGSASVAVSHLLTVGPGDHGQDVTCHAELSLRPHGPLFARAAVPVKLAVYGEDPRRGSEHPDLGPTRILALSPSPSYPCSLFQSPSQAYPRPSSIPIPICTASHPTSISILVPIPSPSQSNLHPYSIPIPIHTPSHPTSIPIPVPIPSSSCPHLHPQPHSSPHPHPIPIPIPLPIPIPSPSLSTPQFPAPFPSPSPFPNPSQRAPPPHPTPPTFTTPVSVPRSPLPPPPPTPHRGGPLALRVQSPEVPSRCPRVPAALPEPPQLQAPVRLEAGTAANASCRVVGAFPAEDAHFSLLLDGRSLDVAVTEAGDTLTASTLLSPRTAGLQELNCTVAVGAAARTARAQLHVYRFPAPVLELSPVPAGGEVTVRCRAAAAEPPAVRLQLRDADGGVLAEGPQPQLELRLVAQREDDGRWFGCRASLAVGDGTVTKDTEARLAVLYMPEMEASSCPSNRTWLQGTREALTCGATGNPAPTVTCTRAGATVSTQRPELVTRSRAGTYVCNATNSLGTRSRLVTVRVEYEPSLTESGCPAHRTWVEGERRELACRAEGDPAPSTRCTRDEGPPGTGGGRAVSRSDAGRYTCRATNKHGSALRSVYVSVEYEPSIGEAGCPARRLWVEGTAAELGCNASGNPLPHVACAKLGDPHAPPASPNVTRAHAGTYQCRATNAHGSALRNITITVEYSPVAVSLRVVPSANVSRGASFSVECRAEGLPAPTFGWALPPAPNLRFGADNRSVAVARAAAANRGVYTCTASNRHGRRAGSVVVRVDESRLALLVSLGVLGAVTVLGLAAAGIYYLKTTACKKGEYNVRDAEGTSEGARLHRGDAGGRGEVFGIQLTPT</sequence>
<dbReference type="InterPro" id="IPR003987">
    <property type="entry name" value="ICAM_VCAM_N"/>
</dbReference>
<organism evidence="14 15">
    <name type="scientific">Cairina moschata</name>
    <name type="common">Muscovy duck</name>
    <dbReference type="NCBI Taxonomy" id="8855"/>
    <lineage>
        <taxon>Eukaryota</taxon>
        <taxon>Metazoa</taxon>
        <taxon>Chordata</taxon>
        <taxon>Craniata</taxon>
        <taxon>Vertebrata</taxon>
        <taxon>Euteleostomi</taxon>
        <taxon>Archelosauria</taxon>
        <taxon>Archosauria</taxon>
        <taxon>Dinosauria</taxon>
        <taxon>Saurischia</taxon>
        <taxon>Theropoda</taxon>
        <taxon>Coelurosauria</taxon>
        <taxon>Aves</taxon>
        <taxon>Neognathae</taxon>
        <taxon>Galloanserae</taxon>
        <taxon>Anseriformes</taxon>
        <taxon>Anatidae</taxon>
        <taxon>Anatinae</taxon>
        <taxon>Cairina</taxon>
    </lineage>
</organism>
<dbReference type="Pfam" id="PF21146">
    <property type="entry name" value="ICAM1_3_5_D2"/>
    <property type="match status" value="1"/>
</dbReference>
<feature type="compositionally biased region" description="Pro residues" evidence="11">
    <location>
        <begin position="267"/>
        <end position="294"/>
    </location>
</feature>
<evidence type="ECO:0000313" key="15">
    <source>
        <dbReference type="Proteomes" id="UP000694556"/>
    </source>
</evidence>
<dbReference type="PANTHER" id="PTHR13771:SF9">
    <property type="entry name" value="INTERCELLULAR ADHESION MOLECULE 5"/>
    <property type="match status" value="1"/>
</dbReference>
<feature type="transmembrane region" description="Helical" evidence="12">
    <location>
        <begin position="855"/>
        <end position="880"/>
    </location>
</feature>
<dbReference type="SUPFAM" id="SSF48726">
    <property type="entry name" value="Immunoglobulin"/>
    <property type="match status" value="7"/>
</dbReference>